<proteinExistence type="predicted"/>
<evidence type="ECO:0000313" key="1">
    <source>
        <dbReference type="EMBL" id="JAD57395.1"/>
    </source>
</evidence>
<name>A0A0A9B838_ARUDO</name>
<reference evidence="1" key="1">
    <citation type="submission" date="2014-09" db="EMBL/GenBank/DDBJ databases">
        <authorList>
            <person name="Magalhaes I.L.F."/>
            <person name="Oliveira U."/>
            <person name="Santos F.R."/>
            <person name="Vidigal T.H.D.A."/>
            <person name="Brescovit A.D."/>
            <person name="Santos A.J."/>
        </authorList>
    </citation>
    <scope>NUCLEOTIDE SEQUENCE</scope>
    <source>
        <tissue evidence="1">Shoot tissue taken approximately 20 cm above the soil surface</tissue>
    </source>
</reference>
<accession>A0A0A9B838</accession>
<sequence>MLQNSTRFYPNAHLLQQVHCKKKRKKS</sequence>
<reference evidence="1" key="2">
    <citation type="journal article" date="2015" name="Data Brief">
        <title>Shoot transcriptome of the giant reed, Arundo donax.</title>
        <authorList>
            <person name="Barrero R.A."/>
            <person name="Guerrero F.D."/>
            <person name="Moolhuijzen P."/>
            <person name="Goolsby J.A."/>
            <person name="Tidwell J."/>
            <person name="Bellgard S.E."/>
            <person name="Bellgard M.I."/>
        </authorList>
    </citation>
    <scope>NUCLEOTIDE SEQUENCE</scope>
    <source>
        <tissue evidence="1">Shoot tissue taken approximately 20 cm above the soil surface</tissue>
    </source>
</reference>
<protein>
    <submittedName>
        <fullName evidence="1">Uncharacterized protein</fullName>
    </submittedName>
</protein>
<dbReference type="AlphaFoldDB" id="A0A0A9B838"/>
<organism evidence="1">
    <name type="scientific">Arundo donax</name>
    <name type="common">Giant reed</name>
    <name type="synonym">Donax arundinaceus</name>
    <dbReference type="NCBI Taxonomy" id="35708"/>
    <lineage>
        <taxon>Eukaryota</taxon>
        <taxon>Viridiplantae</taxon>
        <taxon>Streptophyta</taxon>
        <taxon>Embryophyta</taxon>
        <taxon>Tracheophyta</taxon>
        <taxon>Spermatophyta</taxon>
        <taxon>Magnoliopsida</taxon>
        <taxon>Liliopsida</taxon>
        <taxon>Poales</taxon>
        <taxon>Poaceae</taxon>
        <taxon>PACMAD clade</taxon>
        <taxon>Arundinoideae</taxon>
        <taxon>Arundineae</taxon>
        <taxon>Arundo</taxon>
    </lineage>
</organism>
<dbReference type="EMBL" id="GBRH01240500">
    <property type="protein sequence ID" value="JAD57395.1"/>
    <property type="molecule type" value="Transcribed_RNA"/>
</dbReference>